<dbReference type="STRING" id="1688.BCUN_0024"/>
<keyword evidence="2" id="KW-0326">Glycosidase</keyword>
<dbReference type="InterPro" id="IPR052762">
    <property type="entry name" value="PCW_deacetylase/CE"/>
</dbReference>
<dbReference type="eggNOG" id="COG2755">
    <property type="taxonomic scope" value="Bacteria"/>
</dbReference>
<dbReference type="SUPFAM" id="SSF52266">
    <property type="entry name" value="SGNH hydrolase"/>
    <property type="match status" value="1"/>
</dbReference>
<name>A0A087B3D1_9BIFI</name>
<keyword evidence="2" id="KW-0378">Hydrolase</keyword>
<proteinExistence type="predicted"/>
<organism evidence="2 3">
    <name type="scientific">Bifidobacterium cuniculi</name>
    <dbReference type="NCBI Taxonomy" id="1688"/>
    <lineage>
        <taxon>Bacteria</taxon>
        <taxon>Bacillati</taxon>
        <taxon>Actinomycetota</taxon>
        <taxon>Actinomycetes</taxon>
        <taxon>Bifidobacteriales</taxon>
        <taxon>Bifidobacteriaceae</taxon>
        <taxon>Bifidobacterium</taxon>
    </lineage>
</organism>
<dbReference type="Gene3D" id="3.40.50.1110">
    <property type="entry name" value="SGNH hydrolase"/>
    <property type="match status" value="1"/>
</dbReference>
<dbReference type="OrthoDB" id="9801375at2"/>
<dbReference type="RefSeq" id="WP_033515184.1">
    <property type="nucleotide sequence ID" value="NZ_JGYV01000001.1"/>
</dbReference>
<feature type="domain" description="Carbohydrate esterase 2 N-terminal" evidence="1">
    <location>
        <begin position="15"/>
        <end position="134"/>
    </location>
</feature>
<keyword evidence="3" id="KW-1185">Reference proteome</keyword>
<dbReference type="InterPro" id="IPR040794">
    <property type="entry name" value="CE2_N"/>
</dbReference>
<dbReference type="GO" id="GO:0008810">
    <property type="term" value="F:cellulase activity"/>
    <property type="evidence" value="ECO:0007669"/>
    <property type="project" value="UniProtKB-EC"/>
</dbReference>
<accession>A0A087B3D1</accession>
<dbReference type="Proteomes" id="UP000029067">
    <property type="component" value="Unassembled WGS sequence"/>
</dbReference>
<dbReference type="Pfam" id="PF17996">
    <property type="entry name" value="CE2_N"/>
    <property type="match status" value="1"/>
</dbReference>
<dbReference type="PANTHER" id="PTHR37834">
    <property type="entry name" value="GDSL-LIKE LIPASE/ACYLHYDROLASE DOMAIN PROTEIN (AFU_ORTHOLOGUE AFUA_2G00620)"/>
    <property type="match status" value="1"/>
</dbReference>
<evidence type="ECO:0000313" key="3">
    <source>
        <dbReference type="Proteomes" id="UP000029067"/>
    </source>
</evidence>
<dbReference type="PANTHER" id="PTHR37834:SF2">
    <property type="entry name" value="ESTERASE, SGNH HYDROLASE-TYPE"/>
    <property type="match status" value="1"/>
</dbReference>
<comment type="caution">
    <text evidence="2">The sequence shown here is derived from an EMBL/GenBank/DDBJ whole genome shotgun (WGS) entry which is preliminary data.</text>
</comment>
<evidence type="ECO:0000313" key="2">
    <source>
        <dbReference type="EMBL" id="KFI65531.1"/>
    </source>
</evidence>
<dbReference type="Gene3D" id="2.60.120.260">
    <property type="entry name" value="Galactose-binding domain-like"/>
    <property type="match status" value="1"/>
</dbReference>
<dbReference type="EC" id="3.2.1.4" evidence="2"/>
<dbReference type="AlphaFoldDB" id="A0A087B3D1"/>
<dbReference type="InterPro" id="IPR036514">
    <property type="entry name" value="SGNH_hydro_sf"/>
</dbReference>
<protein>
    <submittedName>
        <fullName evidence="2">Endoglucanase E</fullName>
        <ecNumber evidence="2">3.2.1.4</ecNumber>
    </submittedName>
</protein>
<sequence length="378" mass="41664">MRQIAPLDPAIHHEGRAATQDGVPLWVFPYTQARFRFSGTTLAVRVRSHWNYGHTRIGVIIDNTQFSLRLPSPDEPVLPANVAEGEDGVLTVTVATDLPDVEHEAVVFKRQDGGMHYLEFHGVAVDDGAHVAPPQGGAPTDPMAPGVPPLPDPARRIEFYGDSVTCGERNEAVTYTGMADPDIDLSSDSNSWYSYAAITGRMLGAETRLISQGGIPLLDGIGWFNAPDYLGMESMWDKVAYNPPLGDAIDWDFHDFTPQVVVVALGQNDSHPDDFMAQDYEGGQAATWRREYRAFLGRLLERYPHAHVVCTTTVLEHDDAWDRAIHEVATAMEDPRVTHFAYSRAGTGTPGHPRVAEDVEMARELVTYLESMGEGLWA</sequence>
<reference evidence="2 3" key="1">
    <citation type="submission" date="2014-03" db="EMBL/GenBank/DDBJ databases">
        <title>Genomics of Bifidobacteria.</title>
        <authorList>
            <person name="Ventura M."/>
            <person name="Milani C."/>
            <person name="Lugli G.A."/>
        </authorList>
    </citation>
    <scope>NUCLEOTIDE SEQUENCE [LARGE SCALE GENOMIC DNA]</scope>
    <source>
        <strain evidence="2 3">LMG 10738</strain>
    </source>
</reference>
<dbReference type="EMBL" id="JGYV01000001">
    <property type="protein sequence ID" value="KFI65531.1"/>
    <property type="molecule type" value="Genomic_DNA"/>
</dbReference>
<evidence type="ECO:0000259" key="1">
    <source>
        <dbReference type="Pfam" id="PF17996"/>
    </source>
</evidence>
<gene>
    <name evidence="2" type="ORF">BCUN_0024</name>
</gene>